<keyword evidence="2" id="KW-1185">Reference proteome</keyword>
<dbReference type="OrthoDB" id="413520at2759"/>
<dbReference type="Gene3D" id="3.40.50.150">
    <property type="entry name" value="Vaccinia Virus protein VP39"/>
    <property type="match status" value="1"/>
</dbReference>
<dbReference type="EMBL" id="VXIV02002555">
    <property type="protein sequence ID" value="KAF6024602.1"/>
    <property type="molecule type" value="Genomic_DNA"/>
</dbReference>
<dbReference type="AlphaFoldDB" id="A0A7J7JE66"/>
<evidence type="ECO:0000313" key="2">
    <source>
        <dbReference type="Proteomes" id="UP000593567"/>
    </source>
</evidence>
<reference evidence="1" key="1">
    <citation type="submission" date="2020-06" db="EMBL/GenBank/DDBJ databases">
        <title>Draft genome of Bugula neritina, a colonial animal packing powerful symbionts and potential medicines.</title>
        <authorList>
            <person name="Rayko M."/>
        </authorList>
    </citation>
    <scope>NUCLEOTIDE SEQUENCE [LARGE SCALE GENOMIC DNA]</scope>
    <source>
        <strain evidence="1">Kwan_BN1</strain>
    </source>
</reference>
<comment type="caution">
    <text evidence="1">The sequence shown here is derived from an EMBL/GenBank/DDBJ whole genome shotgun (WGS) entry which is preliminary data.</text>
</comment>
<gene>
    <name evidence="1" type="ORF">EB796_017093</name>
</gene>
<evidence type="ECO:0000313" key="1">
    <source>
        <dbReference type="EMBL" id="KAF6024602.1"/>
    </source>
</evidence>
<protein>
    <submittedName>
        <fullName evidence="1">Uncharacterized protein</fullName>
    </submittedName>
</protein>
<proteinExistence type="predicted"/>
<dbReference type="InterPro" id="IPR029063">
    <property type="entry name" value="SAM-dependent_MTases_sf"/>
</dbReference>
<name>A0A7J7JE66_BUGNE</name>
<dbReference type="Proteomes" id="UP000593567">
    <property type="component" value="Unassembled WGS sequence"/>
</dbReference>
<accession>A0A7J7JE66</accession>
<organism evidence="1 2">
    <name type="scientific">Bugula neritina</name>
    <name type="common">Brown bryozoan</name>
    <name type="synonym">Sertularia neritina</name>
    <dbReference type="NCBI Taxonomy" id="10212"/>
    <lineage>
        <taxon>Eukaryota</taxon>
        <taxon>Metazoa</taxon>
        <taxon>Spiralia</taxon>
        <taxon>Lophotrochozoa</taxon>
        <taxon>Bryozoa</taxon>
        <taxon>Gymnolaemata</taxon>
        <taxon>Cheilostomatida</taxon>
        <taxon>Flustrina</taxon>
        <taxon>Buguloidea</taxon>
        <taxon>Bugulidae</taxon>
        <taxon>Bugula</taxon>
    </lineage>
</organism>
<sequence length="76" mass="8756">MFTVELIFLQVYSSVFSHLRYFCLPGSRVTLTDRPDSLDVLKENVELNTKQCSNKHIEKDALYKVASTMYLAVPIK</sequence>